<feature type="region of interest" description="Disordered" evidence="1">
    <location>
        <begin position="183"/>
        <end position="244"/>
    </location>
</feature>
<dbReference type="VEuPathDB" id="FungiDB:AeMF1_004186"/>
<accession>A0A6G0W440</accession>
<dbReference type="AlphaFoldDB" id="A0A6G0W440"/>
<feature type="compositionally biased region" description="Polar residues" evidence="1">
    <location>
        <begin position="224"/>
        <end position="237"/>
    </location>
</feature>
<dbReference type="Proteomes" id="UP000481153">
    <property type="component" value="Unassembled WGS sequence"/>
</dbReference>
<feature type="compositionally biased region" description="Low complexity" evidence="1">
    <location>
        <begin position="203"/>
        <end position="218"/>
    </location>
</feature>
<protein>
    <submittedName>
        <fullName evidence="2">Uncharacterized protein</fullName>
    </submittedName>
</protein>
<gene>
    <name evidence="2" type="ORF">Ae201684_018881</name>
</gene>
<evidence type="ECO:0000256" key="1">
    <source>
        <dbReference type="SAM" id="MobiDB-lite"/>
    </source>
</evidence>
<sequence>MQERVDDSEAVVKELRAKARETRLLAEAAEALSAERSNTFQLLLSEMKRTQDKIRRRDEEERVRYAQLREELKVERAETLRVLHEQIDRSYEQLNRRMKLKTSLMQLQRRSSDETNQLYDQVMALLLNRVSPVDGFNQNGTERLNKDLREEPRSRYPRFEQAAGGASAGTAGMSMVVASRGFSLSGSSTKPPGNSGSFIPSFVQTQSTSTKRSRSSVQCLPPSVNVSPMTTETLNLTKRSKKGV</sequence>
<keyword evidence="3" id="KW-1185">Reference proteome</keyword>
<name>A0A6G0W440_9STRA</name>
<comment type="caution">
    <text evidence="2">The sequence shown here is derived from an EMBL/GenBank/DDBJ whole genome shotgun (WGS) entry which is preliminary data.</text>
</comment>
<proteinExistence type="predicted"/>
<dbReference type="EMBL" id="VJMJ01000363">
    <property type="protein sequence ID" value="KAF0721815.1"/>
    <property type="molecule type" value="Genomic_DNA"/>
</dbReference>
<feature type="compositionally biased region" description="Polar residues" evidence="1">
    <location>
        <begin position="183"/>
        <end position="198"/>
    </location>
</feature>
<reference evidence="2 3" key="1">
    <citation type="submission" date="2019-07" db="EMBL/GenBank/DDBJ databases">
        <title>Genomics analysis of Aphanomyces spp. identifies a new class of oomycete effector associated with host adaptation.</title>
        <authorList>
            <person name="Gaulin E."/>
        </authorList>
    </citation>
    <scope>NUCLEOTIDE SEQUENCE [LARGE SCALE GENOMIC DNA]</scope>
    <source>
        <strain evidence="2 3">ATCC 201684</strain>
    </source>
</reference>
<organism evidence="2 3">
    <name type="scientific">Aphanomyces euteiches</name>
    <dbReference type="NCBI Taxonomy" id="100861"/>
    <lineage>
        <taxon>Eukaryota</taxon>
        <taxon>Sar</taxon>
        <taxon>Stramenopiles</taxon>
        <taxon>Oomycota</taxon>
        <taxon>Saprolegniomycetes</taxon>
        <taxon>Saprolegniales</taxon>
        <taxon>Verrucalvaceae</taxon>
        <taxon>Aphanomyces</taxon>
    </lineage>
</organism>
<evidence type="ECO:0000313" key="3">
    <source>
        <dbReference type="Proteomes" id="UP000481153"/>
    </source>
</evidence>
<evidence type="ECO:0000313" key="2">
    <source>
        <dbReference type="EMBL" id="KAF0721815.1"/>
    </source>
</evidence>